<keyword evidence="7" id="KW-1015">Disulfide bond</keyword>
<dbReference type="InterPro" id="IPR016582">
    <property type="entry name" value="OHBut_olig_hydro_put"/>
</dbReference>
<dbReference type="InterPro" id="IPR029058">
    <property type="entry name" value="AB_hydrolase_fold"/>
</dbReference>
<comment type="similarity">
    <text evidence="1">Belongs to the tannase family.</text>
</comment>
<proteinExistence type="inferred from homology"/>
<dbReference type="SUPFAM" id="SSF53474">
    <property type="entry name" value="alpha/beta-Hydrolases"/>
    <property type="match status" value="1"/>
</dbReference>
<comment type="caution">
    <text evidence="9">The sequence shown here is derived from an EMBL/GenBank/DDBJ whole genome shotgun (WGS) entry which is preliminary data.</text>
</comment>
<gene>
    <name evidence="9" type="ORF">QWM81_04375</name>
</gene>
<evidence type="ECO:0000256" key="1">
    <source>
        <dbReference type="ARBA" id="ARBA00006249"/>
    </source>
</evidence>
<evidence type="ECO:0000256" key="6">
    <source>
        <dbReference type="ARBA" id="ARBA00022837"/>
    </source>
</evidence>
<feature type="compositionally biased region" description="Low complexity" evidence="8">
    <location>
        <begin position="58"/>
        <end position="75"/>
    </location>
</feature>
<dbReference type="Proteomes" id="UP001174050">
    <property type="component" value="Unassembled WGS sequence"/>
</dbReference>
<feature type="region of interest" description="Disordered" evidence="8">
    <location>
        <begin position="58"/>
        <end position="93"/>
    </location>
</feature>
<keyword evidence="10" id="KW-1185">Reference proteome</keyword>
<keyword evidence="4" id="KW-0732">Signal</keyword>
<keyword evidence="3" id="KW-0479">Metal-binding</keyword>
<evidence type="ECO:0000256" key="2">
    <source>
        <dbReference type="ARBA" id="ARBA00022487"/>
    </source>
</evidence>
<feature type="compositionally biased region" description="Low complexity" evidence="8">
    <location>
        <begin position="26"/>
        <end position="35"/>
    </location>
</feature>
<name>A0ABT7Z1F4_9ACTN</name>
<dbReference type="Pfam" id="PF10605">
    <property type="entry name" value="3HBOH"/>
    <property type="match status" value="1"/>
</dbReference>
<evidence type="ECO:0000313" key="10">
    <source>
        <dbReference type="Proteomes" id="UP001174050"/>
    </source>
</evidence>
<accession>A0ABT7Z1F4</accession>
<evidence type="ECO:0000256" key="5">
    <source>
        <dbReference type="ARBA" id="ARBA00022801"/>
    </source>
</evidence>
<evidence type="ECO:0000256" key="8">
    <source>
        <dbReference type="SAM" id="MobiDB-lite"/>
    </source>
</evidence>
<dbReference type="EMBL" id="JAUEPL010000004">
    <property type="protein sequence ID" value="MDN3293296.1"/>
    <property type="molecule type" value="Genomic_DNA"/>
</dbReference>
<keyword evidence="2" id="KW-0719">Serine esterase</keyword>
<organism evidence="9 10">
    <name type="scientific">Streptomyces ficellus</name>
    <dbReference type="NCBI Taxonomy" id="1977088"/>
    <lineage>
        <taxon>Bacteria</taxon>
        <taxon>Bacillati</taxon>
        <taxon>Actinomycetota</taxon>
        <taxon>Actinomycetes</taxon>
        <taxon>Kitasatosporales</taxon>
        <taxon>Streptomycetaceae</taxon>
        <taxon>Streptomyces</taxon>
    </lineage>
</organism>
<evidence type="ECO:0000256" key="3">
    <source>
        <dbReference type="ARBA" id="ARBA00022723"/>
    </source>
</evidence>
<dbReference type="GO" id="GO:0016787">
    <property type="term" value="F:hydrolase activity"/>
    <property type="evidence" value="ECO:0007669"/>
    <property type="project" value="UniProtKB-KW"/>
</dbReference>
<dbReference type="RefSeq" id="WP_290110148.1">
    <property type="nucleotide sequence ID" value="NZ_JAUEPL010000004.1"/>
</dbReference>
<feature type="compositionally biased region" description="Low complexity" evidence="8">
    <location>
        <begin position="8"/>
        <end position="18"/>
    </location>
</feature>
<evidence type="ECO:0000313" key="9">
    <source>
        <dbReference type="EMBL" id="MDN3293296.1"/>
    </source>
</evidence>
<dbReference type="Gene3D" id="3.40.50.1820">
    <property type="entry name" value="alpha/beta hydrolase"/>
    <property type="match status" value="1"/>
</dbReference>
<feature type="region of interest" description="Disordered" evidence="8">
    <location>
        <begin position="1"/>
        <end position="35"/>
    </location>
</feature>
<keyword evidence="6" id="KW-0106">Calcium</keyword>
<evidence type="ECO:0000256" key="7">
    <source>
        <dbReference type="ARBA" id="ARBA00023157"/>
    </source>
</evidence>
<sequence length="514" mass="54607">MPAPFPCRTAARTRTGTSTGTGTGTGTAATASGRWRQAPLPALAVLALTAGTALTAPTPTAHAGAAPAQAAPATAAHERPPESRCSASSGALPRVPGAAYQRAVCLDELTTAGTVASGHTDPADWAGLTPKGLATPSGVPGVQIDGYFPDTSATNTNHGWKHDSQFVIRLPDRWNGGLVVSGTPGNREQYANDRAIGDWVLSRGYAFAATDKGNTGTAFHRDGKRPGDAIAEWNTRLTQLTRAARAVAARHYHRPPARTLATGMSNGGYLVRWQLENHPELYDGGVDWEGTLWRPDGPNLLTFLPPALRHYPAVASGGPAAGPARAALHAAGYPAGSEFLWPYHHTYYWDLTQRIYREELDPGFDGAREAGTPYCAPGTAACDADYDYGARPAEVRRAVERIALTGRIGKPLITVHGTLDVLLPIGQDSDVYADMVRDAGRGGLHRYYRIEGATHTDALADAFPDRLRPLVPCHRSAFTALEDWLTHGHRPPAGRTVPMPRGADPATLLTSCRL</sequence>
<reference evidence="9" key="1">
    <citation type="submission" date="2023-06" db="EMBL/GenBank/DDBJ databases">
        <title>WGS-Sequencing of Streptomyces ficellus isolate 21 collected from sand in Gara Djebilet Iron Mine in Algeria.</title>
        <authorList>
            <person name="Zegers G.P."/>
            <person name="Gomez A."/>
            <person name="Gueddou A."/>
            <person name="Zahara A.F."/>
            <person name="Worth M."/>
            <person name="Sevigny J.L."/>
            <person name="Tisa L."/>
        </authorList>
    </citation>
    <scope>NUCLEOTIDE SEQUENCE</scope>
    <source>
        <strain evidence="9">AS11</strain>
    </source>
</reference>
<dbReference type="Pfam" id="PF07519">
    <property type="entry name" value="Tannase"/>
    <property type="match status" value="1"/>
</dbReference>
<keyword evidence="5 9" id="KW-0378">Hydrolase</keyword>
<dbReference type="InterPro" id="IPR011118">
    <property type="entry name" value="Tannase/feruloyl_esterase"/>
</dbReference>
<protein>
    <submittedName>
        <fullName evidence="9">Tannase/feruloyl esterase family alpha/beta hydrolase</fullName>
    </submittedName>
</protein>
<evidence type="ECO:0000256" key="4">
    <source>
        <dbReference type="ARBA" id="ARBA00022729"/>
    </source>
</evidence>